<sequence>MDFLSTHSALIDCAAGTLCLELPLLPDSQLPNSLCTTDFFRIPPKALTFVELATPSPVVDGSTEEEMRPHLLFTALAAFALLNSGYAVPHEGSSSEDSNAIAEQDDHKHDDGGFPKEQSQTETEKNKSDPETSTSSPKDSSKSHQDEAREENLGSSKSTTGADSGSQHEELEQKDDSEETTTECGSTSEGDNGSQDEEGDKNQDPSETTKPVSTGTEADSENKDEQLDENENSEETTTECNSTSTEEDKDSQAEQREEKEGSDSTTESGLVSTVFGNSEDDKESSPLKKLSDIFIKPIKNLAGK</sequence>
<accession>A0A9J6EVF2</accession>
<feature type="compositionally biased region" description="Polar residues" evidence="1">
    <location>
        <begin position="205"/>
        <end position="217"/>
    </location>
</feature>
<feature type="compositionally biased region" description="Low complexity" evidence="1">
    <location>
        <begin position="182"/>
        <end position="191"/>
    </location>
</feature>
<dbReference type="EMBL" id="JABSTU010000001">
    <property type="protein sequence ID" value="KAH8038273.1"/>
    <property type="molecule type" value="Genomic_DNA"/>
</dbReference>
<dbReference type="AlphaFoldDB" id="A0A9J6EVF2"/>
<name>A0A9J6EVF2_RHIMP</name>
<protein>
    <submittedName>
        <fullName evidence="2">Uncharacterized protein</fullName>
    </submittedName>
</protein>
<feature type="compositionally biased region" description="Basic and acidic residues" evidence="1">
    <location>
        <begin position="250"/>
        <end position="262"/>
    </location>
</feature>
<feature type="compositionally biased region" description="Basic and acidic residues" evidence="1">
    <location>
        <begin position="139"/>
        <end position="152"/>
    </location>
</feature>
<feature type="compositionally biased region" description="Acidic residues" evidence="1">
    <location>
        <begin position="226"/>
        <end position="237"/>
    </location>
</feature>
<proteinExistence type="predicted"/>
<feature type="compositionally biased region" description="Basic and acidic residues" evidence="1">
    <location>
        <begin position="104"/>
        <end position="114"/>
    </location>
</feature>
<dbReference type="Proteomes" id="UP000821866">
    <property type="component" value="Chromosome 1"/>
</dbReference>
<evidence type="ECO:0000313" key="2">
    <source>
        <dbReference type="EMBL" id="KAH8038273.1"/>
    </source>
</evidence>
<reference evidence="2" key="2">
    <citation type="submission" date="2021-09" db="EMBL/GenBank/DDBJ databases">
        <authorList>
            <person name="Jia N."/>
            <person name="Wang J."/>
            <person name="Shi W."/>
            <person name="Du L."/>
            <person name="Sun Y."/>
            <person name="Zhan W."/>
            <person name="Jiang J."/>
            <person name="Wang Q."/>
            <person name="Zhang B."/>
            <person name="Ji P."/>
            <person name="Sakyi L.B."/>
            <person name="Cui X."/>
            <person name="Yuan T."/>
            <person name="Jiang B."/>
            <person name="Yang W."/>
            <person name="Lam T.T.-Y."/>
            <person name="Chang Q."/>
            <person name="Ding S."/>
            <person name="Wang X."/>
            <person name="Zhu J."/>
            <person name="Ruan X."/>
            <person name="Zhao L."/>
            <person name="Wei J."/>
            <person name="Que T."/>
            <person name="Du C."/>
            <person name="Cheng J."/>
            <person name="Dai P."/>
            <person name="Han X."/>
            <person name="Huang E."/>
            <person name="Gao Y."/>
            <person name="Liu J."/>
            <person name="Shao H."/>
            <person name="Ye R."/>
            <person name="Li L."/>
            <person name="Wei W."/>
            <person name="Wang X."/>
            <person name="Wang C."/>
            <person name="Huo Q."/>
            <person name="Li W."/>
            <person name="Guo W."/>
            <person name="Chen H."/>
            <person name="Chen S."/>
            <person name="Zhou L."/>
            <person name="Zhou L."/>
            <person name="Ni X."/>
            <person name="Tian J."/>
            <person name="Zhou Y."/>
            <person name="Sheng Y."/>
            <person name="Liu T."/>
            <person name="Pan Y."/>
            <person name="Xia L."/>
            <person name="Li J."/>
            <person name="Zhao F."/>
            <person name="Cao W."/>
        </authorList>
    </citation>
    <scope>NUCLEOTIDE SEQUENCE</scope>
    <source>
        <strain evidence="2">Rmic-2018</strain>
        <tissue evidence="2">Larvae</tissue>
    </source>
</reference>
<comment type="caution">
    <text evidence="2">The sequence shown here is derived from an EMBL/GenBank/DDBJ whole genome shotgun (WGS) entry which is preliminary data.</text>
</comment>
<evidence type="ECO:0000313" key="3">
    <source>
        <dbReference type="Proteomes" id="UP000821866"/>
    </source>
</evidence>
<dbReference type="VEuPathDB" id="VectorBase:LOC119159357"/>
<gene>
    <name evidence="2" type="ORF">HPB51_000280</name>
</gene>
<evidence type="ECO:0000256" key="1">
    <source>
        <dbReference type="SAM" id="MobiDB-lite"/>
    </source>
</evidence>
<reference evidence="2" key="1">
    <citation type="journal article" date="2020" name="Cell">
        <title>Large-Scale Comparative Analyses of Tick Genomes Elucidate Their Genetic Diversity and Vector Capacities.</title>
        <authorList>
            <consortium name="Tick Genome and Microbiome Consortium (TIGMIC)"/>
            <person name="Jia N."/>
            <person name="Wang J."/>
            <person name="Shi W."/>
            <person name="Du L."/>
            <person name="Sun Y."/>
            <person name="Zhan W."/>
            <person name="Jiang J.F."/>
            <person name="Wang Q."/>
            <person name="Zhang B."/>
            <person name="Ji P."/>
            <person name="Bell-Sakyi L."/>
            <person name="Cui X.M."/>
            <person name="Yuan T.T."/>
            <person name="Jiang B.G."/>
            <person name="Yang W.F."/>
            <person name="Lam T.T."/>
            <person name="Chang Q.C."/>
            <person name="Ding S.J."/>
            <person name="Wang X.J."/>
            <person name="Zhu J.G."/>
            <person name="Ruan X.D."/>
            <person name="Zhao L."/>
            <person name="Wei J.T."/>
            <person name="Ye R.Z."/>
            <person name="Que T.C."/>
            <person name="Du C.H."/>
            <person name="Zhou Y.H."/>
            <person name="Cheng J.X."/>
            <person name="Dai P.F."/>
            <person name="Guo W.B."/>
            <person name="Han X.H."/>
            <person name="Huang E.J."/>
            <person name="Li L.F."/>
            <person name="Wei W."/>
            <person name="Gao Y.C."/>
            <person name="Liu J.Z."/>
            <person name="Shao H.Z."/>
            <person name="Wang X."/>
            <person name="Wang C.C."/>
            <person name="Yang T.C."/>
            <person name="Huo Q.B."/>
            <person name="Li W."/>
            <person name="Chen H.Y."/>
            <person name="Chen S.E."/>
            <person name="Zhou L.G."/>
            <person name="Ni X.B."/>
            <person name="Tian J.H."/>
            <person name="Sheng Y."/>
            <person name="Liu T."/>
            <person name="Pan Y.S."/>
            <person name="Xia L.Y."/>
            <person name="Li J."/>
            <person name="Zhao F."/>
            <person name="Cao W.C."/>
        </authorList>
    </citation>
    <scope>NUCLEOTIDE SEQUENCE</scope>
    <source>
        <strain evidence="2">Rmic-2018</strain>
    </source>
</reference>
<feature type="compositionally biased region" description="Polar residues" evidence="1">
    <location>
        <begin position="263"/>
        <end position="276"/>
    </location>
</feature>
<keyword evidence="3" id="KW-1185">Reference proteome</keyword>
<feature type="region of interest" description="Disordered" evidence="1">
    <location>
        <begin position="88"/>
        <end position="291"/>
    </location>
</feature>
<feature type="compositionally biased region" description="Polar residues" evidence="1">
    <location>
        <begin position="153"/>
        <end position="165"/>
    </location>
</feature>
<organism evidence="2 3">
    <name type="scientific">Rhipicephalus microplus</name>
    <name type="common">Cattle tick</name>
    <name type="synonym">Boophilus microplus</name>
    <dbReference type="NCBI Taxonomy" id="6941"/>
    <lineage>
        <taxon>Eukaryota</taxon>
        <taxon>Metazoa</taxon>
        <taxon>Ecdysozoa</taxon>
        <taxon>Arthropoda</taxon>
        <taxon>Chelicerata</taxon>
        <taxon>Arachnida</taxon>
        <taxon>Acari</taxon>
        <taxon>Parasitiformes</taxon>
        <taxon>Ixodida</taxon>
        <taxon>Ixodoidea</taxon>
        <taxon>Ixodidae</taxon>
        <taxon>Rhipicephalinae</taxon>
        <taxon>Rhipicephalus</taxon>
        <taxon>Boophilus</taxon>
    </lineage>
</organism>
<feature type="compositionally biased region" description="Acidic residues" evidence="1">
    <location>
        <begin position="172"/>
        <end position="181"/>
    </location>
</feature>